<accession>A0A9X2KIR8</accession>
<dbReference type="Gene3D" id="3.90.1300.10">
    <property type="entry name" value="Amidase signature (AS) domain"/>
    <property type="match status" value="1"/>
</dbReference>
<protein>
    <submittedName>
        <fullName evidence="3">Amidase family protein</fullName>
    </submittedName>
</protein>
<dbReference type="PANTHER" id="PTHR46310:SF7">
    <property type="entry name" value="AMIDASE 1"/>
    <property type="match status" value="1"/>
</dbReference>
<sequence length="420" mass="42763">MTQTPETLRTPDAVSRAIGAASRTSGAASRTPGTAFLAPSPSRRRALGAALGLGLAGALAAPVRASAPAPADPLAAPGHFPPHPGPRRPPPMTTPWPASGGSPRASCPAPPRPVGAPPAAGAALAGLRVAVKDLYAVAGQRVGAGNPAYLAEAPAEPVSAWAVEALAAAGARPEGIAHTDEFAYSLAGRNQAYGTPPNGLDPRRIPGGSSSGSASAVAAGLAEVGLGTDTGGSIRVPASYQGLFGLRTTHGLIPRDGLLPLAGSYDTVGWMTRDAGSLAAVTTALVAAATDATPDAAPIRRVLVDRALLAEAAPEVAEALLRELDAARAAGAVVLEEVSTGLERHLDDWAEAFRVTQAAEAWRDWGEWVLAHADALTDTGRQRFAAAWGVLPAEEREALDVVRQARRAIRDVVPRPLYTS</sequence>
<dbReference type="AlphaFoldDB" id="A0A9X2KIR8"/>
<dbReference type="SUPFAM" id="SSF75304">
    <property type="entry name" value="Amidase signature (AS) enzymes"/>
    <property type="match status" value="1"/>
</dbReference>
<dbReference type="PROSITE" id="PS00571">
    <property type="entry name" value="AMIDASES"/>
    <property type="match status" value="1"/>
</dbReference>
<feature type="region of interest" description="Disordered" evidence="1">
    <location>
        <begin position="1"/>
        <end position="41"/>
    </location>
</feature>
<keyword evidence="4" id="KW-1185">Reference proteome</keyword>
<feature type="compositionally biased region" description="Pro residues" evidence="1">
    <location>
        <begin position="79"/>
        <end position="94"/>
    </location>
</feature>
<evidence type="ECO:0000313" key="4">
    <source>
        <dbReference type="Proteomes" id="UP001139502"/>
    </source>
</evidence>
<dbReference type="Proteomes" id="UP001139502">
    <property type="component" value="Unassembled WGS sequence"/>
</dbReference>
<name>A0A9X2KIR8_9MICC</name>
<dbReference type="PROSITE" id="PS51318">
    <property type="entry name" value="TAT"/>
    <property type="match status" value="1"/>
</dbReference>
<proteinExistence type="predicted"/>
<dbReference type="InterPro" id="IPR023631">
    <property type="entry name" value="Amidase_dom"/>
</dbReference>
<dbReference type="InterPro" id="IPR020556">
    <property type="entry name" value="Amidase_CS"/>
</dbReference>
<feature type="compositionally biased region" description="Low complexity" evidence="1">
    <location>
        <begin position="95"/>
        <end position="107"/>
    </location>
</feature>
<dbReference type="Pfam" id="PF01425">
    <property type="entry name" value="Amidase"/>
    <property type="match status" value="1"/>
</dbReference>
<organism evidence="3 4">
    <name type="scientific">Rothia santali</name>
    <dbReference type="NCBI Taxonomy" id="2949643"/>
    <lineage>
        <taxon>Bacteria</taxon>
        <taxon>Bacillati</taxon>
        <taxon>Actinomycetota</taxon>
        <taxon>Actinomycetes</taxon>
        <taxon>Micrococcales</taxon>
        <taxon>Micrococcaceae</taxon>
        <taxon>Rothia</taxon>
    </lineage>
</organism>
<dbReference type="InterPro" id="IPR036928">
    <property type="entry name" value="AS_sf"/>
</dbReference>
<gene>
    <name evidence="3" type="ORF">NBM05_08875</name>
</gene>
<evidence type="ECO:0000313" key="3">
    <source>
        <dbReference type="EMBL" id="MCP3426114.1"/>
    </source>
</evidence>
<feature type="compositionally biased region" description="Low complexity" evidence="1">
    <location>
        <begin position="15"/>
        <end position="31"/>
    </location>
</feature>
<dbReference type="InterPro" id="IPR006311">
    <property type="entry name" value="TAT_signal"/>
</dbReference>
<feature type="non-terminal residue" evidence="3">
    <location>
        <position position="420"/>
    </location>
</feature>
<feature type="compositionally biased region" description="Low complexity" evidence="1">
    <location>
        <begin position="68"/>
        <end position="78"/>
    </location>
</feature>
<dbReference type="PANTHER" id="PTHR46310">
    <property type="entry name" value="AMIDASE 1"/>
    <property type="match status" value="1"/>
</dbReference>
<feature type="domain" description="Amidase" evidence="2">
    <location>
        <begin position="122"/>
        <end position="297"/>
    </location>
</feature>
<evidence type="ECO:0000259" key="2">
    <source>
        <dbReference type="Pfam" id="PF01425"/>
    </source>
</evidence>
<dbReference type="EMBL" id="JANAFB010000019">
    <property type="protein sequence ID" value="MCP3426114.1"/>
    <property type="molecule type" value="Genomic_DNA"/>
</dbReference>
<dbReference type="RefSeq" id="WP_254166627.1">
    <property type="nucleotide sequence ID" value="NZ_JANAFB010000019.1"/>
</dbReference>
<feature type="region of interest" description="Disordered" evidence="1">
    <location>
        <begin position="68"/>
        <end position="118"/>
    </location>
</feature>
<comment type="caution">
    <text evidence="3">The sequence shown here is derived from an EMBL/GenBank/DDBJ whole genome shotgun (WGS) entry which is preliminary data.</text>
</comment>
<evidence type="ECO:0000256" key="1">
    <source>
        <dbReference type="SAM" id="MobiDB-lite"/>
    </source>
</evidence>
<reference evidence="3" key="1">
    <citation type="submission" date="2022-06" db="EMBL/GenBank/DDBJ databases">
        <title>Rothia sp. isolated from sandalwood seedling.</title>
        <authorList>
            <person name="Tuikhar N."/>
            <person name="Kirdat K."/>
            <person name="Thorat V."/>
            <person name="Swetha P."/>
            <person name="Padma S."/>
            <person name="Sundararaj R."/>
            <person name="Yadav A."/>
        </authorList>
    </citation>
    <scope>NUCLEOTIDE SEQUENCE</scope>
    <source>
        <strain evidence="3">AR01</strain>
    </source>
</reference>